<dbReference type="PIRSF" id="PIRSF004869">
    <property type="entry name" value="PflX_prd"/>
    <property type="match status" value="1"/>
</dbReference>
<dbReference type="InterPro" id="IPR040085">
    <property type="entry name" value="MJ0674-like"/>
</dbReference>
<dbReference type="InterPro" id="IPR007197">
    <property type="entry name" value="rSAM"/>
</dbReference>
<feature type="binding site" evidence="5">
    <location>
        <position position="70"/>
    </location>
    <ligand>
        <name>[4Fe-4S] cluster</name>
        <dbReference type="ChEBI" id="CHEBI:49883"/>
        <note>4Fe-4S-S-AdoMet</note>
    </ligand>
</feature>
<dbReference type="EMBL" id="DWWT01000002">
    <property type="protein sequence ID" value="HJC04726.1"/>
    <property type="molecule type" value="Genomic_DNA"/>
</dbReference>
<organism evidence="7 8">
    <name type="scientific">Candidatus Enterocloster excrementipullorum</name>
    <dbReference type="NCBI Taxonomy" id="2838559"/>
    <lineage>
        <taxon>Bacteria</taxon>
        <taxon>Bacillati</taxon>
        <taxon>Bacillota</taxon>
        <taxon>Clostridia</taxon>
        <taxon>Lachnospirales</taxon>
        <taxon>Lachnospiraceae</taxon>
        <taxon>Enterocloster</taxon>
    </lineage>
</organism>
<keyword evidence="4 5" id="KW-0411">Iron-sulfur</keyword>
<name>A0A9D2MYE3_9FIRM</name>
<evidence type="ECO:0000313" key="8">
    <source>
        <dbReference type="Proteomes" id="UP000823910"/>
    </source>
</evidence>
<dbReference type="PANTHER" id="PTHR43075">
    <property type="entry name" value="FORMATE LYASE ACTIVATING ENZYME, PUTATIVE (AFU_ORTHOLOGUE AFUA_2G15630)-RELATED"/>
    <property type="match status" value="1"/>
</dbReference>
<dbReference type="InterPro" id="IPR058240">
    <property type="entry name" value="rSAM_sf"/>
</dbReference>
<proteinExistence type="predicted"/>
<evidence type="ECO:0000256" key="3">
    <source>
        <dbReference type="ARBA" id="ARBA00023004"/>
    </source>
</evidence>
<sequence>MTHPLSNINASPCMLCPRKCGVDRSTSLGFCGVPERPRAARAALHAWEEPCISGPEWEPGGSGTIFFSGCTLRCCFCQNHTISAENYGRELTSREMADIFLRLQDEGAHNINLVTPTQFLPFILRALDQVRPRLFIPIVYNCGGYELVSTVKALKDYVDIWLPDLKYFDNGLAWELSRAGDYFETASAAIAQMIAQTGPPVFEEHVYSHPGLADRKFTLIKKGVIIRHLVLPGHREDSMALLRWICSHLPADSFLLSLLSQYTPVLPNPKHPELNRRLTSYEYDKVVEEAVRLGLTHGYMQKKSSAREEYTPPFNLEGLP</sequence>
<keyword evidence="2 5" id="KW-0479">Metal-binding</keyword>
<evidence type="ECO:0000256" key="2">
    <source>
        <dbReference type="ARBA" id="ARBA00022723"/>
    </source>
</evidence>
<dbReference type="InterPro" id="IPR016431">
    <property type="entry name" value="Pyrv-formate_lyase-activ_prd"/>
</dbReference>
<feature type="domain" description="Radical SAM core" evidence="6">
    <location>
        <begin position="65"/>
        <end position="185"/>
    </location>
</feature>
<evidence type="ECO:0000256" key="5">
    <source>
        <dbReference type="PIRSR" id="PIRSR004869-50"/>
    </source>
</evidence>
<dbReference type="AlphaFoldDB" id="A0A9D2MYE3"/>
<keyword evidence="1 5" id="KW-0949">S-adenosyl-L-methionine</keyword>
<dbReference type="Proteomes" id="UP000823910">
    <property type="component" value="Unassembled WGS sequence"/>
</dbReference>
<comment type="cofactor">
    <cofactor evidence="5">
        <name>[4Fe-4S] cluster</name>
        <dbReference type="ChEBI" id="CHEBI:49883"/>
    </cofactor>
    <text evidence="5">Binds 1 [4Fe-4S] cluster. The cluster is coordinated with 3 cysteines and an exchangeable S-adenosyl-L-methionine.</text>
</comment>
<accession>A0A9D2MYE3</accession>
<keyword evidence="3 5" id="KW-0408">Iron</keyword>
<dbReference type="Pfam" id="PF04055">
    <property type="entry name" value="Radical_SAM"/>
    <property type="match status" value="1"/>
</dbReference>
<dbReference type="PANTHER" id="PTHR43075:SF1">
    <property type="entry name" value="FORMATE LYASE ACTIVATING ENZYME, PUTATIVE (AFU_ORTHOLOGUE AFUA_2G15630)-RELATED"/>
    <property type="match status" value="1"/>
</dbReference>
<dbReference type="InterPro" id="IPR013785">
    <property type="entry name" value="Aldolase_TIM"/>
</dbReference>
<gene>
    <name evidence="7" type="ORF">H9704_00970</name>
</gene>
<feature type="binding site" evidence="5">
    <location>
        <position position="77"/>
    </location>
    <ligand>
        <name>[4Fe-4S] cluster</name>
        <dbReference type="ChEBI" id="CHEBI:49883"/>
        <note>4Fe-4S-S-AdoMet</note>
    </ligand>
</feature>
<reference evidence="7" key="2">
    <citation type="submission" date="2021-04" db="EMBL/GenBank/DDBJ databases">
        <authorList>
            <person name="Gilroy R."/>
        </authorList>
    </citation>
    <scope>NUCLEOTIDE SEQUENCE</scope>
    <source>
        <strain evidence="7">CHK180-15479</strain>
    </source>
</reference>
<dbReference type="Gene3D" id="3.20.20.70">
    <property type="entry name" value="Aldolase class I"/>
    <property type="match status" value="1"/>
</dbReference>
<dbReference type="GO" id="GO:0046872">
    <property type="term" value="F:metal ion binding"/>
    <property type="evidence" value="ECO:0007669"/>
    <property type="project" value="UniProtKB-KW"/>
</dbReference>
<evidence type="ECO:0000313" key="7">
    <source>
        <dbReference type="EMBL" id="HJC04726.1"/>
    </source>
</evidence>
<dbReference type="SUPFAM" id="SSF102114">
    <property type="entry name" value="Radical SAM enzymes"/>
    <property type="match status" value="1"/>
</dbReference>
<comment type="caution">
    <text evidence="7">The sequence shown here is derived from an EMBL/GenBank/DDBJ whole genome shotgun (WGS) entry which is preliminary data.</text>
</comment>
<reference evidence="7" key="1">
    <citation type="journal article" date="2021" name="PeerJ">
        <title>Extensive microbial diversity within the chicken gut microbiome revealed by metagenomics and culture.</title>
        <authorList>
            <person name="Gilroy R."/>
            <person name="Ravi A."/>
            <person name="Getino M."/>
            <person name="Pursley I."/>
            <person name="Horton D.L."/>
            <person name="Alikhan N.F."/>
            <person name="Baker D."/>
            <person name="Gharbi K."/>
            <person name="Hall N."/>
            <person name="Watson M."/>
            <person name="Adriaenssens E.M."/>
            <person name="Foster-Nyarko E."/>
            <person name="Jarju S."/>
            <person name="Secka A."/>
            <person name="Antonio M."/>
            <person name="Oren A."/>
            <person name="Chaudhuri R.R."/>
            <person name="La Ragione R."/>
            <person name="Hildebrand F."/>
            <person name="Pallen M.J."/>
        </authorList>
    </citation>
    <scope>NUCLEOTIDE SEQUENCE</scope>
    <source>
        <strain evidence="7">CHK180-15479</strain>
    </source>
</reference>
<evidence type="ECO:0000256" key="4">
    <source>
        <dbReference type="ARBA" id="ARBA00023014"/>
    </source>
</evidence>
<dbReference type="SFLD" id="SFLDS00029">
    <property type="entry name" value="Radical_SAM"/>
    <property type="match status" value="1"/>
</dbReference>
<evidence type="ECO:0000256" key="1">
    <source>
        <dbReference type="ARBA" id="ARBA00022691"/>
    </source>
</evidence>
<feature type="binding site" evidence="5">
    <location>
        <position position="74"/>
    </location>
    <ligand>
        <name>[4Fe-4S] cluster</name>
        <dbReference type="ChEBI" id="CHEBI:49883"/>
        <note>4Fe-4S-S-AdoMet</note>
    </ligand>
</feature>
<dbReference type="GO" id="GO:0003824">
    <property type="term" value="F:catalytic activity"/>
    <property type="evidence" value="ECO:0007669"/>
    <property type="project" value="InterPro"/>
</dbReference>
<dbReference type="GO" id="GO:0051536">
    <property type="term" value="F:iron-sulfur cluster binding"/>
    <property type="evidence" value="ECO:0007669"/>
    <property type="project" value="UniProtKB-KW"/>
</dbReference>
<protein>
    <submittedName>
        <fullName evidence="7">Radical SAM protein</fullName>
    </submittedName>
</protein>
<dbReference type="SFLD" id="SFLDG01099">
    <property type="entry name" value="Uncharacterised_Radical_SAM_Su"/>
    <property type="match status" value="1"/>
</dbReference>
<evidence type="ECO:0000259" key="6">
    <source>
        <dbReference type="Pfam" id="PF04055"/>
    </source>
</evidence>